<dbReference type="InterPro" id="IPR051401">
    <property type="entry name" value="GtrA_CellWall_Glycosyl"/>
</dbReference>
<dbReference type="EMBL" id="METE01000001">
    <property type="protein sequence ID" value="OGB85695.1"/>
    <property type="molecule type" value="Genomic_DNA"/>
</dbReference>
<reference evidence="8 9" key="1">
    <citation type="journal article" date="2016" name="Nat. Commun.">
        <title>Thousands of microbial genomes shed light on interconnected biogeochemical processes in an aquifer system.</title>
        <authorList>
            <person name="Anantharaman K."/>
            <person name="Brown C.T."/>
            <person name="Hug L.A."/>
            <person name="Sharon I."/>
            <person name="Castelle C.J."/>
            <person name="Probst A.J."/>
            <person name="Thomas B.C."/>
            <person name="Singh A."/>
            <person name="Wilkins M.J."/>
            <person name="Karaoz U."/>
            <person name="Brodie E.L."/>
            <person name="Williams K.H."/>
            <person name="Hubbard S.S."/>
            <person name="Banfield J.F."/>
        </authorList>
    </citation>
    <scope>NUCLEOTIDE SEQUENCE [LARGE SCALE GENOMIC DNA]</scope>
</reference>
<dbReference type="GO" id="GO:0000271">
    <property type="term" value="P:polysaccharide biosynthetic process"/>
    <property type="evidence" value="ECO:0007669"/>
    <property type="project" value="InterPro"/>
</dbReference>
<sequence length="137" mass="16081">MIKQLIRYSIVGTSNAAIDIGMLNLLVQVFHWQLIPANTLSAALAITNGYIWHKYWTFGDKRPNHLRQLPLFVTVNLIWIVIYDVLVHFGTQMLIGQFPGWPYWWQYNLAKIVSAIIFTVCNYLTYKFIIFRQSDRT</sequence>
<keyword evidence="4 6" id="KW-1133">Transmembrane helix</keyword>
<dbReference type="GO" id="GO:0005886">
    <property type="term" value="C:plasma membrane"/>
    <property type="evidence" value="ECO:0007669"/>
    <property type="project" value="TreeGrafter"/>
</dbReference>
<dbReference type="Proteomes" id="UP000179010">
    <property type="component" value="Unassembled WGS sequence"/>
</dbReference>
<comment type="caution">
    <text evidence="8">The sequence shown here is derived from an EMBL/GenBank/DDBJ whole genome shotgun (WGS) entry which is preliminary data.</text>
</comment>
<protein>
    <recommendedName>
        <fullName evidence="7">GtrA/DPMS transmembrane domain-containing protein</fullName>
    </recommendedName>
</protein>
<dbReference type="Pfam" id="PF04138">
    <property type="entry name" value="GtrA_DPMS_TM"/>
    <property type="match status" value="1"/>
</dbReference>
<dbReference type="AlphaFoldDB" id="A0A1F4PQ05"/>
<proteinExistence type="inferred from homology"/>
<evidence type="ECO:0000256" key="3">
    <source>
        <dbReference type="ARBA" id="ARBA00022692"/>
    </source>
</evidence>
<dbReference type="PANTHER" id="PTHR38459">
    <property type="entry name" value="PROPHAGE BACTOPRENOL-LINKED GLUCOSE TRANSLOCASE HOMOLOG"/>
    <property type="match status" value="1"/>
</dbReference>
<evidence type="ECO:0000256" key="1">
    <source>
        <dbReference type="ARBA" id="ARBA00004141"/>
    </source>
</evidence>
<dbReference type="InterPro" id="IPR007267">
    <property type="entry name" value="GtrA_DPMS_TM"/>
</dbReference>
<feature type="transmembrane region" description="Helical" evidence="6">
    <location>
        <begin position="109"/>
        <end position="129"/>
    </location>
</feature>
<dbReference type="PANTHER" id="PTHR38459:SF1">
    <property type="entry name" value="PROPHAGE BACTOPRENOL-LINKED GLUCOSE TRANSLOCASE HOMOLOG"/>
    <property type="match status" value="1"/>
</dbReference>
<feature type="domain" description="GtrA/DPMS transmembrane" evidence="7">
    <location>
        <begin position="7"/>
        <end position="131"/>
    </location>
</feature>
<evidence type="ECO:0000256" key="6">
    <source>
        <dbReference type="SAM" id="Phobius"/>
    </source>
</evidence>
<keyword evidence="5 6" id="KW-0472">Membrane</keyword>
<feature type="transmembrane region" description="Helical" evidence="6">
    <location>
        <begin position="69"/>
        <end position="89"/>
    </location>
</feature>
<name>A0A1F4PQ05_UNCK3</name>
<organism evidence="8 9">
    <name type="scientific">candidate division Kazan bacterium RIFCSPLOWO2_01_FULL_48_13</name>
    <dbReference type="NCBI Taxonomy" id="1798539"/>
    <lineage>
        <taxon>Bacteria</taxon>
        <taxon>Bacteria division Kazan-3B-28</taxon>
    </lineage>
</organism>
<comment type="similarity">
    <text evidence="2">Belongs to the GtrA family.</text>
</comment>
<evidence type="ECO:0000256" key="4">
    <source>
        <dbReference type="ARBA" id="ARBA00022989"/>
    </source>
</evidence>
<evidence type="ECO:0000256" key="5">
    <source>
        <dbReference type="ARBA" id="ARBA00023136"/>
    </source>
</evidence>
<comment type="subcellular location">
    <subcellularLocation>
        <location evidence="1">Membrane</location>
        <topology evidence="1">Multi-pass membrane protein</topology>
    </subcellularLocation>
</comment>
<evidence type="ECO:0000256" key="2">
    <source>
        <dbReference type="ARBA" id="ARBA00009399"/>
    </source>
</evidence>
<dbReference type="STRING" id="1798539.A2994_02990"/>
<evidence type="ECO:0000313" key="8">
    <source>
        <dbReference type="EMBL" id="OGB85695.1"/>
    </source>
</evidence>
<evidence type="ECO:0000259" key="7">
    <source>
        <dbReference type="Pfam" id="PF04138"/>
    </source>
</evidence>
<gene>
    <name evidence="8" type="ORF">A2994_02990</name>
</gene>
<accession>A0A1F4PQ05</accession>
<keyword evidence="3 6" id="KW-0812">Transmembrane</keyword>
<evidence type="ECO:0000313" key="9">
    <source>
        <dbReference type="Proteomes" id="UP000179010"/>
    </source>
</evidence>